<accession>A0ACB0IA85</accession>
<evidence type="ECO:0000313" key="2">
    <source>
        <dbReference type="Proteomes" id="UP001177021"/>
    </source>
</evidence>
<comment type="caution">
    <text evidence="1">The sequence shown here is derived from an EMBL/GenBank/DDBJ whole genome shotgun (WGS) entry which is preliminary data.</text>
</comment>
<reference evidence="1" key="1">
    <citation type="submission" date="2023-10" db="EMBL/GenBank/DDBJ databases">
        <authorList>
            <person name="Rodriguez Cubillos JULIANA M."/>
            <person name="De Vega J."/>
        </authorList>
    </citation>
    <scope>NUCLEOTIDE SEQUENCE</scope>
</reference>
<keyword evidence="2" id="KW-1185">Reference proteome</keyword>
<protein>
    <submittedName>
        <fullName evidence="1">Uncharacterized protein</fullName>
    </submittedName>
</protein>
<gene>
    <name evidence="1" type="ORF">MILVUS5_LOCUS1025</name>
</gene>
<organism evidence="1 2">
    <name type="scientific">Trifolium pratense</name>
    <name type="common">Red clover</name>
    <dbReference type="NCBI Taxonomy" id="57577"/>
    <lineage>
        <taxon>Eukaryota</taxon>
        <taxon>Viridiplantae</taxon>
        <taxon>Streptophyta</taxon>
        <taxon>Embryophyta</taxon>
        <taxon>Tracheophyta</taxon>
        <taxon>Spermatophyta</taxon>
        <taxon>Magnoliopsida</taxon>
        <taxon>eudicotyledons</taxon>
        <taxon>Gunneridae</taxon>
        <taxon>Pentapetalae</taxon>
        <taxon>rosids</taxon>
        <taxon>fabids</taxon>
        <taxon>Fabales</taxon>
        <taxon>Fabaceae</taxon>
        <taxon>Papilionoideae</taxon>
        <taxon>50 kb inversion clade</taxon>
        <taxon>NPAAA clade</taxon>
        <taxon>Hologalegina</taxon>
        <taxon>IRL clade</taxon>
        <taxon>Trifolieae</taxon>
        <taxon>Trifolium</taxon>
    </lineage>
</organism>
<dbReference type="Proteomes" id="UP001177021">
    <property type="component" value="Unassembled WGS sequence"/>
</dbReference>
<name>A0ACB0IA85_TRIPR</name>
<evidence type="ECO:0000313" key="1">
    <source>
        <dbReference type="EMBL" id="CAJ2628936.1"/>
    </source>
</evidence>
<dbReference type="EMBL" id="CASHSV030000001">
    <property type="protein sequence ID" value="CAJ2628936.1"/>
    <property type="molecule type" value="Genomic_DNA"/>
</dbReference>
<proteinExistence type="predicted"/>
<sequence length="216" mass="24326">MRAIPVSTQAFPFLLQPSNTSISTTTSSSLFFSSHPFHSSITLSPKPSTPFFSRASKPNNSTTLNPDNDDDSGNLLVTEDDQVEEDSDSLVEDGVYIEVMKLEQKNSRRIESRISIDASLHSIWNILTDYERLADFIPGLALSKLIQKGPNFARLLQIGEQNLAFGLKFDARGVIDCYEKELETLPSGMKRDIDFKMVEGDFQLFEGKWSILQLYY</sequence>